<name>A0A922FYA6_CARIL</name>
<organism evidence="2 3">
    <name type="scientific">Carya illinoinensis</name>
    <name type="common">Pecan</name>
    <dbReference type="NCBI Taxonomy" id="32201"/>
    <lineage>
        <taxon>Eukaryota</taxon>
        <taxon>Viridiplantae</taxon>
        <taxon>Streptophyta</taxon>
        <taxon>Embryophyta</taxon>
        <taxon>Tracheophyta</taxon>
        <taxon>Spermatophyta</taxon>
        <taxon>Magnoliopsida</taxon>
        <taxon>eudicotyledons</taxon>
        <taxon>Gunneridae</taxon>
        <taxon>Pentapetalae</taxon>
        <taxon>rosids</taxon>
        <taxon>fabids</taxon>
        <taxon>Fagales</taxon>
        <taxon>Juglandaceae</taxon>
        <taxon>Carya</taxon>
    </lineage>
</organism>
<evidence type="ECO:0000256" key="1">
    <source>
        <dbReference type="SAM" id="SignalP"/>
    </source>
</evidence>
<reference evidence="2" key="1">
    <citation type="submission" date="2021-01" db="EMBL/GenBank/DDBJ databases">
        <authorList>
            <person name="Lovell J.T."/>
            <person name="Bentley N."/>
            <person name="Bhattarai G."/>
            <person name="Jenkins J.W."/>
            <person name="Sreedasyam A."/>
            <person name="Alarcon Y."/>
            <person name="Bock C."/>
            <person name="Boston L."/>
            <person name="Carlson J."/>
            <person name="Cervantes K."/>
            <person name="Clermont K."/>
            <person name="Krom N."/>
            <person name="Kubenka K."/>
            <person name="Mamidi S."/>
            <person name="Mattison C."/>
            <person name="Monteros M."/>
            <person name="Pisani C."/>
            <person name="Plott C."/>
            <person name="Rajasekar S."/>
            <person name="Rhein H.S."/>
            <person name="Rohla C."/>
            <person name="Song M."/>
            <person name="Hilaire R.S."/>
            <person name="Shu S."/>
            <person name="Wells L."/>
            <person name="Wang X."/>
            <person name="Webber J."/>
            <person name="Heerema R.J."/>
            <person name="Klein P."/>
            <person name="Conner P."/>
            <person name="Grauke L."/>
            <person name="Grimwood J."/>
            <person name="Schmutz J."/>
            <person name="Randall J.J."/>
        </authorList>
    </citation>
    <scope>NUCLEOTIDE SEQUENCE</scope>
    <source>
        <tissue evidence="2">Leaf</tissue>
    </source>
</reference>
<feature type="chain" id="PRO_5037518509" description="Secreted protein" evidence="1">
    <location>
        <begin position="21"/>
        <end position="61"/>
    </location>
</feature>
<feature type="signal peptide" evidence="1">
    <location>
        <begin position="1"/>
        <end position="20"/>
    </location>
</feature>
<dbReference type="EMBL" id="CM031825">
    <property type="protein sequence ID" value="KAG6730711.1"/>
    <property type="molecule type" value="Genomic_DNA"/>
</dbReference>
<comment type="caution">
    <text evidence="2">The sequence shown here is derived from an EMBL/GenBank/DDBJ whole genome shotgun (WGS) entry which is preliminary data.</text>
</comment>
<evidence type="ECO:0008006" key="4">
    <source>
        <dbReference type="Google" id="ProtNLM"/>
    </source>
</evidence>
<protein>
    <recommendedName>
        <fullName evidence="4">Secreted protein</fullName>
    </recommendedName>
</protein>
<dbReference type="Proteomes" id="UP000811246">
    <property type="component" value="Chromosome 1"/>
</dbReference>
<accession>A0A922FYA6</accession>
<proteinExistence type="predicted"/>
<evidence type="ECO:0000313" key="2">
    <source>
        <dbReference type="EMBL" id="KAG6730711.1"/>
    </source>
</evidence>
<gene>
    <name evidence="2" type="ORF">I3842_01G093700</name>
</gene>
<keyword evidence="1" id="KW-0732">Signal</keyword>
<sequence>MHIFGFFLLDLFFVSSSSRGGSDPLPMAMRNSRLPRQKEVFVFPDGYFWVFRLNLLFVGSS</sequence>
<evidence type="ECO:0000313" key="3">
    <source>
        <dbReference type="Proteomes" id="UP000811246"/>
    </source>
</evidence>
<dbReference type="AlphaFoldDB" id="A0A922FYA6"/>